<reference evidence="1 2" key="1">
    <citation type="submission" date="2024-04" db="EMBL/GenBank/DDBJ databases">
        <title>Tritrichomonas musculus Genome.</title>
        <authorList>
            <person name="Alves-Ferreira E."/>
            <person name="Grigg M."/>
            <person name="Lorenzi H."/>
            <person name="Galac M."/>
        </authorList>
    </citation>
    <scope>NUCLEOTIDE SEQUENCE [LARGE SCALE GENOMIC DNA]</scope>
    <source>
        <strain evidence="1 2">EAF2021</strain>
    </source>
</reference>
<dbReference type="SUPFAM" id="SSF48403">
    <property type="entry name" value="Ankyrin repeat"/>
    <property type="match status" value="1"/>
</dbReference>
<evidence type="ECO:0000313" key="1">
    <source>
        <dbReference type="EMBL" id="KAK8844216.1"/>
    </source>
</evidence>
<comment type="caution">
    <text evidence="1">The sequence shown here is derived from an EMBL/GenBank/DDBJ whole genome shotgun (WGS) entry which is preliminary data.</text>
</comment>
<dbReference type="InterPro" id="IPR036770">
    <property type="entry name" value="Ankyrin_rpt-contain_sf"/>
</dbReference>
<evidence type="ECO:0000313" key="2">
    <source>
        <dbReference type="Proteomes" id="UP001470230"/>
    </source>
</evidence>
<proteinExistence type="predicted"/>
<gene>
    <name evidence="1" type="ORF">M9Y10_024422</name>
</gene>
<name>A0ABR2HBW7_9EUKA</name>
<organism evidence="1 2">
    <name type="scientific">Tritrichomonas musculus</name>
    <dbReference type="NCBI Taxonomy" id="1915356"/>
    <lineage>
        <taxon>Eukaryota</taxon>
        <taxon>Metamonada</taxon>
        <taxon>Parabasalia</taxon>
        <taxon>Tritrichomonadida</taxon>
        <taxon>Tritrichomonadidae</taxon>
        <taxon>Tritrichomonas</taxon>
    </lineage>
</organism>
<dbReference type="Proteomes" id="UP001470230">
    <property type="component" value="Unassembled WGS sequence"/>
</dbReference>
<evidence type="ECO:0008006" key="3">
    <source>
        <dbReference type="Google" id="ProtNLM"/>
    </source>
</evidence>
<protein>
    <recommendedName>
        <fullName evidence="3">DUF3447 domain-containing protein</fullName>
    </recommendedName>
</protein>
<dbReference type="PANTHER" id="PTHR24159">
    <property type="match status" value="1"/>
</dbReference>
<sequence>MPYLLGQQEGDNYDEHEEKRRISENDSYICSLIREDLLDDFISYVLRSNFNIRSKIERSKYETNCFLIYKEPTIIEYAAFYGSIQVFQYLLLNNVELTPSLWIYGIHSNNAELIHLLERQKIAPPNKLYKECRNEAIKCHHNDIARYIINNYIPKKNSGLQFEP</sequence>
<dbReference type="PANTHER" id="PTHR24159:SF5">
    <property type="entry name" value="ANK_REP_REGION DOMAIN-CONTAINING PROTEIN"/>
    <property type="match status" value="1"/>
</dbReference>
<accession>A0ABR2HBW7</accession>
<dbReference type="EMBL" id="JAPFFF010000033">
    <property type="protein sequence ID" value="KAK8844216.1"/>
    <property type="molecule type" value="Genomic_DNA"/>
</dbReference>
<keyword evidence="2" id="KW-1185">Reference proteome</keyword>